<keyword evidence="1" id="KW-0732">Signal</keyword>
<protein>
    <submittedName>
        <fullName evidence="2">Expressed protein</fullName>
    </submittedName>
</protein>
<dbReference type="KEGG" id="scm:SCHCO_02604492"/>
<evidence type="ECO:0000256" key="1">
    <source>
        <dbReference type="SAM" id="SignalP"/>
    </source>
</evidence>
<dbReference type="VEuPathDB" id="FungiDB:SCHCODRAFT_02604492"/>
<gene>
    <name evidence="2" type="ORF">SCHCODRAFT_84649</name>
</gene>
<dbReference type="AlphaFoldDB" id="D8PTQ7"/>
<keyword evidence="3" id="KW-1185">Reference proteome</keyword>
<dbReference type="InParanoid" id="D8PTQ7"/>
<dbReference type="GeneID" id="9594787"/>
<organism evidence="3">
    <name type="scientific">Schizophyllum commune (strain H4-8 / FGSC 9210)</name>
    <name type="common">Split gill fungus</name>
    <dbReference type="NCBI Taxonomy" id="578458"/>
    <lineage>
        <taxon>Eukaryota</taxon>
        <taxon>Fungi</taxon>
        <taxon>Dikarya</taxon>
        <taxon>Basidiomycota</taxon>
        <taxon>Agaricomycotina</taxon>
        <taxon>Agaricomycetes</taxon>
        <taxon>Agaricomycetidae</taxon>
        <taxon>Agaricales</taxon>
        <taxon>Schizophyllaceae</taxon>
        <taxon>Schizophyllum</taxon>
    </lineage>
</organism>
<accession>D8PTQ7</accession>
<dbReference type="OrthoDB" id="10294084at2759"/>
<dbReference type="EMBL" id="GL377303">
    <property type="protein sequence ID" value="EFJ00546.1"/>
    <property type="molecule type" value="Genomic_DNA"/>
</dbReference>
<feature type="signal peptide" evidence="1">
    <location>
        <begin position="1"/>
        <end position="21"/>
    </location>
</feature>
<reference evidence="2 3" key="1">
    <citation type="journal article" date="2010" name="Nat. Biotechnol.">
        <title>Genome sequence of the model mushroom Schizophyllum commune.</title>
        <authorList>
            <person name="Ohm R.A."/>
            <person name="de Jong J.F."/>
            <person name="Lugones L.G."/>
            <person name="Aerts A."/>
            <person name="Kothe E."/>
            <person name="Stajich J.E."/>
            <person name="de Vries R.P."/>
            <person name="Record E."/>
            <person name="Levasseur A."/>
            <person name="Baker S.E."/>
            <person name="Bartholomew K.A."/>
            <person name="Coutinho P.M."/>
            <person name="Erdmann S."/>
            <person name="Fowler T.J."/>
            <person name="Gathman A.C."/>
            <person name="Lombard V."/>
            <person name="Henrissat B."/>
            <person name="Knabe N."/>
            <person name="Kuees U."/>
            <person name="Lilly W.W."/>
            <person name="Lindquist E."/>
            <person name="Lucas S."/>
            <person name="Magnuson J.K."/>
            <person name="Piumi F."/>
            <person name="Raudaskoski M."/>
            <person name="Salamov A."/>
            <person name="Schmutz J."/>
            <person name="Schwarze F.W.M.R."/>
            <person name="vanKuyk P.A."/>
            <person name="Horton J.S."/>
            <person name="Grigoriev I.V."/>
            <person name="Woesten H.A.B."/>
        </authorList>
    </citation>
    <scope>NUCLEOTIDE SEQUENCE [LARGE SCALE GENOMIC DNA]</scope>
    <source>
        <strain evidence="3">H4-8 / FGSC 9210</strain>
    </source>
</reference>
<evidence type="ECO:0000313" key="3">
    <source>
        <dbReference type="Proteomes" id="UP000007431"/>
    </source>
</evidence>
<proteinExistence type="predicted"/>
<dbReference type="Proteomes" id="UP000007431">
    <property type="component" value="Unassembled WGS sequence"/>
</dbReference>
<name>D8PTQ7_SCHCM</name>
<dbReference type="HOGENOM" id="CLU_2832617_0_0_1"/>
<feature type="chain" id="PRO_5003120331" evidence="1">
    <location>
        <begin position="22"/>
        <end position="66"/>
    </location>
</feature>
<evidence type="ECO:0000313" key="2">
    <source>
        <dbReference type="EMBL" id="EFJ00546.1"/>
    </source>
</evidence>
<sequence length="66" mass="7396">MYPRALVVLFFAVFLAATVSGAPLKQFKLKRGDATPVRRDPPAAPSHWARAEEWIPKPSGWRRAHA</sequence>
<dbReference type="RefSeq" id="XP_003035448.1">
    <property type="nucleotide sequence ID" value="XM_003035402.1"/>
</dbReference>